<accession>A0A4Y2UWW0</accession>
<evidence type="ECO:0000313" key="2">
    <source>
        <dbReference type="EMBL" id="GBO17393.1"/>
    </source>
</evidence>
<reference evidence="2 3" key="1">
    <citation type="journal article" date="2019" name="Sci. Rep.">
        <title>Orb-weaving spider Araneus ventricosus genome elucidates the spidroin gene catalogue.</title>
        <authorList>
            <person name="Kono N."/>
            <person name="Nakamura H."/>
            <person name="Ohtoshi R."/>
            <person name="Moran D.A.P."/>
            <person name="Shinohara A."/>
            <person name="Yoshida Y."/>
            <person name="Fujiwara M."/>
            <person name="Mori M."/>
            <person name="Tomita M."/>
            <person name="Arakawa K."/>
        </authorList>
    </citation>
    <scope>NUCLEOTIDE SEQUENCE [LARGE SCALE GENOMIC DNA]</scope>
</reference>
<dbReference type="EMBL" id="BGPR01041157">
    <property type="protein sequence ID" value="GBO17393.1"/>
    <property type="molecule type" value="Genomic_DNA"/>
</dbReference>
<proteinExistence type="predicted"/>
<comment type="caution">
    <text evidence="2">The sequence shown here is derived from an EMBL/GenBank/DDBJ whole genome shotgun (WGS) entry which is preliminary data.</text>
</comment>
<dbReference type="Proteomes" id="UP000499080">
    <property type="component" value="Unassembled WGS sequence"/>
</dbReference>
<evidence type="ECO:0000313" key="3">
    <source>
        <dbReference type="Proteomes" id="UP000499080"/>
    </source>
</evidence>
<name>A0A4Y2UWW0_ARAVE</name>
<evidence type="ECO:0000256" key="1">
    <source>
        <dbReference type="SAM" id="MobiDB-lite"/>
    </source>
</evidence>
<dbReference type="AlphaFoldDB" id="A0A4Y2UWW0"/>
<gene>
    <name evidence="2" type="ORF">AVEN_128930_1</name>
</gene>
<feature type="non-terminal residue" evidence="2">
    <location>
        <position position="51"/>
    </location>
</feature>
<organism evidence="2 3">
    <name type="scientific">Araneus ventricosus</name>
    <name type="common">Orbweaver spider</name>
    <name type="synonym">Epeira ventricosa</name>
    <dbReference type="NCBI Taxonomy" id="182803"/>
    <lineage>
        <taxon>Eukaryota</taxon>
        <taxon>Metazoa</taxon>
        <taxon>Ecdysozoa</taxon>
        <taxon>Arthropoda</taxon>
        <taxon>Chelicerata</taxon>
        <taxon>Arachnida</taxon>
        <taxon>Araneae</taxon>
        <taxon>Araneomorphae</taxon>
        <taxon>Entelegynae</taxon>
        <taxon>Araneoidea</taxon>
        <taxon>Araneidae</taxon>
        <taxon>Araneus</taxon>
    </lineage>
</organism>
<protein>
    <submittedName>
        <fullName evidence="2">Uncharacterized protein</fullName>
    </submittedName>
</protein>
<sequence length="51" mass="5758">MVPATLFRAHASLSRGSSKDSRRVDPPGLWNGRVLSPIRTVWRGPKEEKKE</sequence>
<feature type="region of interest" description="Disordered" evidence="1">
    <location>
        <begin position="1"/>
        <end position="30"/>
    </location>
</feature>
<keyword evidence="3" id="KW-1185">Reference proteome</keyword>